<organism evidence="9 10">
    <name type="scientific">Cyanidium caldarium</name>
    <name type="common">Red alga</name>
    <dbReference type="NCBI Taxonomy" id="2771"/>
    <lineage>
        <taxon>Eukaryota</taxon>
        <taxon>Rhodophyta</taxon>
        <taxon>Bangiophyceae</taxon>
        <taxon>Cyanidiales</taxon>
        <taxon>Cyanidiaceae</taxon>
        <taxon>Cyanidium</taxon>
    </lineage>
</organism>
<evidence type="ECO:0000256" key="2">
    <source>
        <dbReference type="ARBA" id="ARBA00022723"/>
    </source>
</evidence>
<comment type="cofactor">
    <cofactor evidence="6">
        <name>Zn(2+)</name>
        <dbReference type="ChEBI" id="CHEBI:29105"/>
    </cofactor>
    <text evidence="6">Binds 1 zinc ion per subunit.</text>
</comment>
<evidence type="ECO:0000256" key="1">
    <source>
        <dbReference type="ARBA" id="ARBA00022670"/>
    </source>
</evidence>
<sequence>MAAATSLVLRQESFSSTAYAPITNRRRRLLHAIRIRERGDSSTTTPSHSRTKSTHPSDAVRRYADALLRLLLAAPGMPPQAQVNLLFDADDVSPVDAFSTNATDTPPPGAYCIELDPELPRLDIHLPARIDPLALPAVLAHQLAHGIALHSTEALSAMILAGAPLAAFRPLFLYHMLRAPGSDAGSEQRGPAAAARMVLGTVSACEPVLSLLVVRPRLHQFELEADRIGASIMARVGLDPDGVRQALQQSMAASERHEAPDSKGYGSHCLPLFGRTARVAPAPDRRIRHLSPHLPRLQRLQQAVLHTHDGSRAQQIERLRRQVHRLSVQLPQSNIRSRKGSD</sequence>
<dbReference type="GO" id="GO:0051603">
    <property type="term" value="P:proteolysis involved in protein catabolic process"/>
    <property type="evidence" value="ECO:0007669"/>
    <property type="project" value="TreeGrafter"/>
</dbReference>
<evidence type="ECO:0000313" key="9">
    <source>
        <dbReference type="EMBL" id="KAK4538243.1"/>
    </source>
</evidence>
<feature type="domain" description="Peptidase M48" evidence="8">
    <location>
        <begin position="134"/>
        <end position="290"/>
    </location>
</feature>
<protein>
    <recommendedName>
        <fullName evidence="8">Peptidase M48 domain-containing protein</fullName>
    </recommendedName>
</protein>
<keyword evidence="3 6" id="KW-0378">Hydrolase</keyword>
<dbReference type="GO" id="GO:0004222">
    <property type="term" value="F:metalloendopeptidase activity"/>
    <property type="evidence" value="ECO:0007669"/>
    <property type="project" value="InterPro"/>
</dbReference>
<dbReference type="EMBL" id="JANCYW010000016">
    <property type="protein sequence ID" value="KAK4538243.1"/>
    <property type="molecule type" value="Genomic_DNA"/>
</dbReference>
<feature type="region of interest" description="Disordered" evidence="7">
    <location>
        <begin position="36"/>
        <end position="58"/>
    </location>
</feature>
<comment type="caution">
    <text evidence="9">The sequence shown here is derived from an EMBL/GenBank/DDBJ whole genome shotgun (WGS) entry which is preliminary data.</text>
</comment>
<dbReference type="PANTHER" id="PTHR22726">
    <property type="entry name" value="METALLOENDOPEPTIDASE OMA1"/>
    <property type="match status" value="1"/>
</dbReference>
<dbReference type="GO" id="GO:0046872">
    <property type="term" value="F:metal ion binding"/>
    <property type="evidence" value="ECO:0007669"/>
    <property type="project" value="UniProtKB-KW"/>
</dbReference>
<dbReference type="Proteomes" id="UP001301350">
    <property type="component" value="Unassembled WGS sequence"/>
</dbReference>
<evidence type="ECO:0000256" key="6">
    <source>
        <dbReference type="RuleBase" id="RU003983"/>
    </source>
</evidence>
<evidence type="ECO:0000313" key="10">
    <source>
        <dbReference type="Proteomes" id="UP001301350"/>
    </source>
</evidence>
<reference evidence="9 10" key="1">
    <citation type="submission" date="2022-07" db="EMBL/GenBank/DDBJ databases">
        <title>Genome-wide signatures of adaptation to extreme environments.</title>
        <authorList>
            <person name="Cho C.H."/>
            <person name="Yoon H.S."/>
        </authorList>
    </citation>
    <scope>NUCLEOTIDE SEQUENCE [LARGE SCALE GENOMIC DNA]</scope>
    <source>
        <strain evidence="9 10">DBV 063 E5</strain>
    </source>
</reference>
<keyword evidence="4 6" id="KW-0862">Zinc</keyword>
<keyword evidence="10" id="KW-1185">Reference proteome</keyword>
<dbReference type="PANTHER" id="PTHR22726:SF1">
    <property type="entry name" value="METALLOENDOPEPTIDASE OMA1, MITOCHONDRIAL"/>
    <property type="match status" value="1"/>
</dbReference>
<accession>A0AAV9J0X2</accession>
<evidence type="ECO:0000256" key="3">
    <source>
        <dbReference type="ARBA" id="ARBA00022801"/>
    </source>
</evidence>
<dbReference type="GO" id="GO:0016020">
    <property type="term" value="C:membrane"/>
    <property type="evidence" value="ECO:0007669"/>
    <property type="project" value="TreeGrafter"/>
</dbReference>
<dbReference type="InterPro" id="IPR051156">
    <property type="entry name" value="Mito/Outer_Membr_Metalloprot"/>
</dbReference>
<dbReference type="InterPro" id="IPR001915">
    <property type="entry name" value="Peptidase_M48"/>
</dbReference>
<evidence type="ECO:0000256" key="7">
    <source>
        <dbReference type="SAM" id="MobiDB-lite"/>
    </source>
</evidence>
<keyword evidence="1 6" id="KW-0645">Protease</keyword>
<dbReference type="Pfam" id="PF01435">
    <property type="entry name" value="Peptidase_M48"/>
    <property type="match status" value="1"/>
</dbReference>
<evidence type="ECO:0000256" key="4">
    <source>
        <dbReference type="ARBA" id="ARBA00022833"/>
    </source>
</evidence>
<dbReference type="AlphaFoldDB" id="A0AAV9J0X2"/>
<name>A0AAV9J0X2_CYACA</name>
<evidence type="ECO:0000256" key="5">
    <source>
        <dbReference type="ARBA" id="ARBA00023049"/>
    </source>
</evidence>
<evidence type="ECO:0000259" key="8">
    <source>
        <dbReference type="Pfam" id="PF01435"/>
    </source>
</evidence>
<comment type="similarity">
    <text evidence="6">Belongs to the peptidase M48 family.</text>
</comment>
<proteinExistence type="inferred from homology"/>
<keyword evidence="2" id="KW-0479">Metal-binding</keyword>
<keyword evidence="5 6" id="KW-0482">Metalloprotease</keyword>
<gene>
    <name evidence="9" type="ORF">CDCA_CDCA16G4268</name>
</gene>